<sequence length="65" mass="7755">MPKRSPLKILQAFNALKRKRESMPYDQYVKELHVLKAELNVHLEEPRMTLEESNELNALLRRKPI</sequence>
<name>A0A0F9NV17_9ZZZZ</name>
<dbReference type="EMBL" id="LAZR01006356">
    <property type="protein sequence ID" value="KKM92715.1"/>
    <property type="molecule type" value="Genomic_DNA"/>
</dbReference>
<accession>A0A0F9NV17</accession>
<proteinExistence type="predicted"/>
<evidence type="ECO:0000313" key="1">
    <source>
        <dbReference type="EMBL" id="KKM92715.1"/>
    </source>
</evidence>
<gene>
    <name evidence="1" type="ORF">LCGC14_1215650</name>
</gene>
<protein>
    <submittedName>
        <fullName evidence="1">Uncharacterized protein</fullName>
    </submittedName>
</protein>
<organism evidence="1">
    <name type="scientific">marine sediment metagenome</name>
    <dbReference type="NCBI Taxonomy" id="412755"/>
    <lineage>
        <taxon>unclassified sequences</taxon>
        <taxon>metagenomes</taxon>
        <taxon>ecological metagenomes</taxon>
    </lineage>
</organism>
<reference evidence="1" key="1">
    <citation type="journal article" date="2015" name="Nature">
        <title>Complex archaea that bridge the gap between prokaryotes and eukaryotes.</title>
        <authorList>
            <person name="Spang A."/>
            <person name="Saw J.H."/>
            <person name="Jorgensen S.L."/>
            <person name="Zaremba-Niedzwiedzka K."/>
            <person name="Martijn J."/>
            <person name="Lind A.E."/>
            <person name="van Eijk R."/>
            <person name="Schleper C."/>
            <person name="Guy L."/>
            <person name="Ettema T.J."/>
        </authorList>
    </citation>
    <scope>NUCLEOTIDE SEQUENCE</scope>
</reference>
<dbReference type="AlphaFoldDB" id="A0A0F9NV17"/>
<comment type="caution">
    <text evidence="1">The sequence shown here is derived from an EMBL/GenBank/DDBJ whole genome shotgun (WGS) entry which is preliminary data.</text>
</comment>